<dbReference type="EMBL" id="KQ964418">
    <property type="protein sequence ID" value="KXN75067.1"/>
    <property type="molecule type" value="Genomic_DNA"/>
</dbReference>
<dbReference type="AlphaFoldDB" id="A0A137PJ93"/>
<keyword evidence="2" id="KW-1185">Reference proteome</keyword>
<evidence type="ECO:0000313" key="2">
    <source>
        <dbReference type="Proteomes" id="UP000070444"/>
    </source>
</evidence>
<protein>
    <submittedName>
        <fullName evidence="1">Uncharacterized protein</fullName>
    </submittedName>
</protein>
<name>A0A137PJ93_CONC2</name>
<accession>A0A137PJ93</accession>
<reference evidence="1 2" key="1">
    <citation type="journal article" date="2015" name="Genome Biol. Evol.">
        <title>Phylogenomic analyses indicate that early fungi evolved digesting cell walls of algal ancestors of land plants.</title>
        <authorList>
            <person name="Chang Y."/>
            <person name="Wang S."/>
            <person name="Sekimoto S."/>
            <person name="Aerts A.L."/>
            <person name="Choi C."/>
            <person name="Clum A."/>
            <person name="LaButti K.M."/>
            <person name="Lindquist E.A."/>
            <person name="Yee Ngan C."/>
            <person name="Ohm R.A."/>
            <person name="Salamov A.A."/>
            <person name="Grigoriev I.V."/>
            <person name="Spatafora J.W."/>
            <person name="Berbee M.L."/>
        </authorList>
    </citation>
    <scope>NUCLEOTIDE SEQUENCE [LARGE SCALE GENOMIC DNA]</scope>
    <source>
        <strain evidence="1 2">NRRL 28638</strain>
    </source>
</reference>
<organism evidence="1 2">
    <name type="scientific">Conidiobolus coronatus (strain ATCC 28846 / CBS 209.66 / NRRL 28638)</name>
    <name type="common">Delacroixia coronata</name>
    <dbReference type="NCBI Taxonomy" id="796925"/>
    <lineage>
        <taxon>Eukaryota</taxon>
        <taxon>Fungi</taxon>
        <taxon>Fungi incertae sedis</taxon>
        <taxon>Zoopagomycota</taxon>
        <taxon>Entomophthoromycotina</taxon>
        <taxon>Entomophthoromycetes</taxon>
        <taxon>Entomophthorales</taxon>
        <taxon>Ancylistaceae</taxon>
        <taxon>Conidiobolus</taxon>
    </lineage>
</organism>
<evidence type="ECO:0000313" key="1">
    <source>
        <dbReference type="EMBL" id="KXN75067.1"/>
    </source>
</evidence>
<gene>
    <name evidence="1" type="ORF">CONCODRAFT_1863</name>
</gene>
<proteinExistence type="predicted"/>
<sequence length="137" mass="15839">MSRSKWAAHWKALVIMARKLRAKKVASRGDGSGPFYKIRSYSHSILFNCSHHHRQHSSISLNFKLPDKNQSHPIITLNYIQPKPLNIESARFQKGYHLRKFDSTEAFDAILKKGFGEDTNGRRFTLQLTLTPNYIRA</sequence>
<dbReference type="Proteomes" id="UP000070444">
    <property type="component" value="Unassembled WGS sequence"/>
</dbReference>